<reference evidence="2" key="1">
    <citation type="submission" date="2024-05" db="EMBL/GenBank/DDBJ databases">
        <title>Whole genome shotgun sequence of Streptomyces hydrogenans NBRC 13475.</title>
        <authorList>
            <person name="Komaki H."/>
            <person name="Tamura T."/>
        </authorList>
    </citation>
    <scope>NUCLEOTIDE SEQUENCE</scope>
    <source>
        <strain evidence="2">NBRC 13475</strain>
    </source>
</reference>
<dbReference type="Proteomes" id="UP001052739">
    <property type="component" value="Unassembled WGS sequence"/>
</dbReference>
<dbReference type="EMBL" id="BNDW01000035">
    <property type="protein sequence ID" value="GHI23295.1"/>
    <property type="molecule type" value="Genomic_DNA"/>
</dbReference>
<evidence type="ECO:0000313" key="3">
    <source>
        <dbReference type="Proteomes" id="UP001052739"/>
    </source>
</evidence>
<accession>A0ABQ3PE54</accession>
<comment type="caution">
    <text evidence="2">The sequence shown here is derived from an EMBL/GenBank/DDBJ whole genome shotgun (WGS) entry which is preliminary data.</text>
</comment>
<feature type="region of interest" description="Disordered" evidence="1">
    <location>
        <begin position="414"/>
        <end position="434"/>
    </location>
</feature>
<keyword evidence="3" id="KW-1185">Reference proteome</keyword>
<protein>
    <submittedName>
        <fullName evidence="2">Uncharacterized protein</fullName>
    </submittedName>
</protein>
<gene>
    <name evidence="2" type="ORF">Shyd_46660</name>
</gene>
<organism evidence="2 3">
    <name type="scientific">Streptomyces hydrogenans</name>
    <dbReference type="NCBI Taxonomy" id="1873719"/>
    <lineage>
        <taxon>Bacteria</taxon>
        <taxon>Bacillati</taxon>
        <taxon>Actinomycetota</taxon>
        <taxon>Actinomycetes</taxon>
        <taxon>Kitasatosporales</taxon>
        <taxon>Streptomycetaceae</taxon>
        <taxon>Streptomyces</taxon>
    </lineage>
</organism>
<name>A0ABQ3PE54_9ACTN</name>
<feature type="region of interest" description="Disordered" evidence="1">
    <location>
        <begin position="31"/>
        <end position="50"/>
    </location>
</feature>
<feature type="compositionally biased region" description="Basic and acidic residues" evidence="1">
    <location>
        <begin position="418"/>
        <end position="434"/>
    </location>
</feature>
<evidence type="ECO:0000256" key="1">
    <source>
        <dbReference type="SAM" id="MobiDB-lite"/>
    </source>
</evidence>
<evidence type="ECO:0000313" key="2">
    <source>
        <dbReference type="EMBL" id="GHI23295.1"/>
    </source>
</evidence>
<proteinExistence type="predicted"/>
<sequence>MLPPLGAADITLSAPDAFDIPVFIRRSSPLEPAPRPKAQALSQAAKAWPAPASVPPDGNYLVTTTWRDILDAATTVGRDIAPWVAAVPRLARREIAARRYPLAAYLVRSGTAAHQHGSGHAVVPSVVYTHGTESSTRSAFGYHIGMTMAEWACRGLMGLGPTTHAESAIPPGALPGWQQRKSLPDLFGTHTSTSDLWLVEAKGGRVLGVNSRRKGARQLDVGSLVPVAHQKVLCGTSLQRRLFMMIDIESGPSYSESADSSEQVDDTLEHDNDALVELARARMLMYLALVSIAPGSLKLTAVGGRRPDNPRRRAGGLVHLLESDDATADLRRRLDSRATGLDITQGNGVDMLAGRLPGTDLMIGMSRRLFGACRALAEMDRRMVAEIEESSAMPTVYSSPQRLPDMRTGFAATAPSDVSERQYERHMAERDERVRSYRERHRDAFGQAARRGFDSGDASPWEAFTPITPRLTSPSEDGFLEAATADTYLAVEQDSLDLDVETA</sequence>
<dbReference type="RefSeq" id="WP_190223258.1">
    <property type="nucleotide sequence ID" value="NZ_BNBS01000029.1"/>
</dbReference>
<feature type="region of interest" description="Disordered" evidence="1">
    <location>
        <begin position="450"/>
        <end position="474"/>
    </location>
</feature>